<dbReference type="Pfam" id="PF07690">
    <property type="entry name" value="MFS_1"/>
    <property type="match status" value="1"/>
</dbReference>
<feature type="transmembrane region" description="Helical" evidence="6">
    <location>
        <begin position="314"/>
        <end position="333"/>
    </location>
</feature>
<name>A0A9X3TU58_9BACL</name>
<comment type="caution">
    <text evidence="7">The sequence shown here is derived from an EMBL/GenBank/DDBJ whole genome shotgun (WGS) entry which is preliminary data.</text>
</comment>
<dbReference type="PANTHER" id="PTHR23513">
    <property type="entry name" value="INTEGRAL MEMBRANE EFFLUX PROTEIN-RELATED"/>
    <property type="match status" value="1"/>
</dbReference>
<organism evidence="7 8">
    <name type="scientific">Brevibacillus thermoruber</name>
    <dbReference type="NCBI Taxonomy" id="33942"/>
    <lineage>
        <taxon>Bacteria</taxon>
        <taxon>Bacillati</taxon>
        <taxon>Bacillota</taxon>
        <taxon>Bacilli</taxon>
        <taxon>Bacillales</taxon>
        <taxon>Paenibacillaceae</taxon>
        <taxon>Brevibacillus</taxon>
    </lineage>
</organism>
<keyword evidence="2" id="KW-1003">Cell membrane</keyword>
<dbReference type="GO" id="GO:0005886">
    <property type="term" value="C:plasma membrane"/>
    <property type="evidence" value="ECO:0007669"/>
    <property type="project" value="UniProtKB-SubCell"/>
</dbReference>
<feature type="transmembrane region" description="Helical" evidence="6">
    <location>
        <begin position="147"/>
        <end position="165"/>
    </location>
</feature>
<evidence type="ECO:0000313" key="7">
    <source>
        <dbReference type="EMBL" id="MDA5110215.1"/>
    </source>
</evidence>
<dbReference type="AlphaFoldDB" id="A0A9X3TU58"/>
<dbReference type="EMBL" id="JAPYYP010000027">
    <property type="protein sequence ID" value="MDA5110215.1"/>
    <property type="molecule type" value="Genomic_DNA"/>
</dbReference>
<dbReference type="Proteomes" id="UP001151071">
    <property type="component" value="Unassembled WGS sequence"/>
</dbReference>
<dbReference type="PRINTS" id="PR00173">
    <property type="entry name" value="EDTRNSPORT"/>
</dbReference>
<keyword evidence="8" id="KW-1185">Reference proteome</keyword>
<feature type="transmembrane region" description="Helical" evidence="6">
    <location>
        <begin position="250"/>
        <end position="267"/>
    </location>
</feature>
<feature type="transmembrane region" description="Helical" evidence="6">
    <location>
        <begin position="287"/>
        <end position="307"/>
    </location>
</feature>
<feature type="transmembrane region" description="Helical" evidence="6">
    <location>
        <begin position="48"/>
        <end position="68"/>
    </location>
</feature>
<gene>
    <name evidence="7" type="ORF">O3V59_17745</name>
</gene>
<protein>
    <submittedName>
        <fullName evidence="7">MFS transporter</fullName>
    </submittedName>
</protein>
<feature type="transmembrane region" description="Helical" evidence="6">
    <location>
        <begin position="370"/>
        <end position="397"/>
    </location>
</feature>
<evidence type="ECO:0000256" key="2">
    <source>
        <dbReference type="ARBA" id="ARBA00022475"/>
    </source>
</evidence>
<keyword evidence="4 6" id="KW-1133">Transmembrane helix</keyword>
<dbReference type="InterPro" id="IPR011701">
    <property type="entry name" value="MFS"/>
</dbReference>
<dbReference type="Gene3D" id="1.20.1250.20">
    <property type="entry name" value="MFS general substrate transporter like domains"/>
    <property type="match status" value="1"/>
</dbReference>
<dbReference type="InterPro" id="IPR036259">
    <property type="entry name" value="MFS_trans_sf"/>
</dbReference>
<dbReference type="CDD" id="cd06173">
    <property type="entry name" value="MFS_MefA_like"/>
    <property type="match status" value="1"/>
</dbReference>
<dbReference type="RefSeq" id="WP_035289100.1">
    <property type="nucleotide sequence ID" value="NZ_JAPYYP010000027.1"/>
</dbReference>
<dbReference type="GO" id="GO:0022857">
    <property type="term" value="F:transmembrane transporter activity"/>
    <property type="evidence" value="ECO:0007669"/>
    <property type="project" value="InterPro"/>
</dbReference>
<feature type="transmembrane region" description="Helical" evidence="6">
    <location>
        <begin position="12"/>
        <end position="36"/>
    </location>
</feature>
<dbReference type="PANTHER" id="PTHR23513:SF11">
    <property type="entry name" value="STAPHYLOFERRIN A TRANSPORTER"/>
    <property type="match status" value="1"/>
</dbReference>
<evidence type="ECO:0000256" key="1">
    <source>
        <dbReference type="ARBA" id="ARBA00004651"/>
    </source>
</evidence>
<feature type="transmembrane region" description="Helical" evidence="6">
    <location>
        <begin position="403"/>
        <end position="424"/>
    </location>
</feature>
<dbReference type="SUPFAM" id="SSF103473">
    <property type="entry name" value="MFS general substrate transporter"/>
    <property type="match status" value="1"/>
</dbReference>
<feature type="transmembrane region" description="Helical" evidence="6">
    <location>
        <begin position="339"/>
        <end position="358"/>
    </location>
</feature>
<evidence type="ECO:0000313" key="8">
    <source>
        <dbReference type="Proteomes" id="UP001151071"/>
    </source>
</evidence>
<sequence length="453" mass="48421">MKELWRQSSFRWYWLGLFLSGLGNQFGWMALTWFVMNKTGSSAAMGGVVLAYNIPAVLVGLVAGVLLDRFDRRKLIMLDNVLRGLIFFALVVLLQMEGTPLWLVYVLIVIAGMLSPLSSAGAQTLLPRLVMDKSLLVKANGLMESQWQITYLFGPAVAGVLIAWIGAANVLVVDAVSFFLCAFCFARLKPAAGSGSFAVGRMDEKEAEGVQGKAAESGGGTGVVAIGPFLRSLAADIRTGYRYLLGHRRLLWLVLFTFFFNMAYGPVEVGLPLYAKNDLDGGAVSLGLLWSAMAAGALLGSILFSAVTWKIPTGVTLAAIIGLWGITTLPLALFTRIDVAMLAMGLAGLSFSPYNILYRSHLQKHVPEELLGRVLTSVRTITGTGMPAGAAAAGWLIPVCGVQGLFGAASVVCAATGLLAFMALRRLDEPELLPVQQGGEEALHAVGQHRIEQ</sequence>
<keyword evidence="5 6" id="KW-0472">Membrane</keyword>
<keyword evidence="3 6" id="KW-0812">Transmembrane</keyword>
<reference evidence="7" key="1">
    <citation type="submission" date="2022-12" db="EMBL/GenBank/DDBJ databases">
        <title>Draft genome sequence of the thermophilic strain Brevibacillus thermoruber HT42, isolated from Los Humeros, Puebla, Mexico, with biotechnological potential.</title>
        <authorList>
            <person name="Lara Sanchez J."/>
            <person name="Solis Palacios R."/>
            <person name="Bustos Baena A.S."/>
            <person name="Ruz Baez A.E."/>
            <person name="Espinosa Luna G."/>
            <person name="Oliart Ros R.M."/>
        </authorList>
    </citation>
    <scope>NUCLEOTIDE SEQUENCE</scope>
    <source>
        <strain evidence="7">HT42</strain>
    </source>
</reference>
<proteinExistence type="predicted"/>
<evidence type="ECO:0000256" key="4">
    <source>
        <dbReference type="ARBA" id="ARBA00022989"/>
    </source>
</evidence>
<evidence type="ECO:0000256" key="5">
    <source>
        <dbReference type="ARBA" id="ARBA00023136"/>
    </source>
</evidence>
<evidence type="ECO:0000256" key="3">
    <source>
        <dbReference type="ARBA" id="ARBA00022692"/>
    </source>
</evidence>
<evidence type="ECO:0000256" key="6">
    <source>
        <dbReference type="SAM" id="Phobius"/>
    </source>
</evidence>
<comment type="subcellular location">
    <subcellularLocation>
        <location evidence="1">Cell membrane</location>
        <topology evidence="1">Multi-pass membrane protein</topology>
    </subcellularLocation>
</comment>
<accession>A0A9X3TU58</accession>